<organism evidence="2 3">
    <name type="scientific">Gimibacter soli</name>
    <dbReference type="NCBI Taxonomy" id="3024400"/>
    <lineage>
        <taxon>Bacteria</taxon>
        <taxon>Pseudomonadati</taxon>
        <taxon>Pseudomonadota</taxon>
        <taxon>Alphaproteobacteria</taxon>
        <taxon>Kordiimonadales</taxon>
        <taxon>Temperatibacteraceae</taxon>
        <taxon>Gimibacter</taxon>
    </lineage>
</organism>
<dbReference type="PROSITE" id="PS51257">
    <property type="entry name" value="PROKAR_LIPOPROTEIN"/>
    <property type="match status" value="1"/>
</dbReference>
<proteinExistence type="predicted"/>
<evidence type="ECO:0000313" key="3">
    <source>
        <dbReference type="Proteomes" id="UP001217500"/>
    </source>
</evidence>
<keyword evidence="3" id="KW-1185">Reference proteome</keyword>
<sequence>MKLFKIVCVGASVLAVAGCASTTRGAYEALVLESRPGKAEVAFSNGRVCTTPCSIEMWRKHGVVASISRPGYQTMNVTISAGMDVDGGVALFAGNLAICCGLVGVIVDIATGSNQSLSPNPVILELTPLAADEARVEPVVKPGESFSFEPFVKEGVRAPLTQREQQAALMTVTMHLPENNDVPDDDRVCSRTACMDQD</sequence>
<name>A0AAE9XU61_9PROT</name>
<evidence type="ECO:0000256" key="1">
    <source>
        <dbReference type="SAM" id="SignalP"/>
    </source>
</evidence>
<evidence type="ECO:0000313" key="2">
    <source>
        <dbReference type="EMBL" id="WCL53553.1"/>
    </source>
</evidence>
<accession>A0AAE9XU61</accession>
<dbReference type="EMBL" id="CP116805">
    <property type="protein sequence ID" value="WCL53553.1"/>
    <property type="molecule type" value="Genomic_DNA"/>
</dbReference>
<gene>
    <name evidence="2" type="ORF">PH603_13520</name>
</gene>
<keyword evidence="1" id="KW-0732">Signal</keyword>
<evidence type="ECO:0008006" key="4">
    <source>
        <dbReference type="Google" id="ProtNLM"/>
    </source>
</evidence>
<dbReference type="KEGG" id="gso:PH603_13520"/>
<dbReference type="AlphaFoldDB" id="A0AAE9XU61"/>
<dbReference type="Proteomes" id="UP001217500">
    <property type="component" value="Chromosome"/>
</dbReference>
<dbReference type="RefSeq" id="WP_289503065.1">
    <property type="nucleotide sequence ID" value="NZ_CP116805.1"/>
</dbReference>
<feature type="chain" id="PRO_5042175445" description="PEGA domain-containing protein" evidence="1">
    <location>
        <begin position="27"/>
        <end position="198"/>
    </location>
</feature>
<reference evidence="2" key="1">
    <citation type="submission" date="2023-01" db="EMBL/GenBank/DDBJ databases">
        <title>The genome sequence of Kordiimonadaceae bacterium 6D33.</title>
        <authorList>
            <person name="Liu Y."/>
        </authorList>
    </citation>
    <scope>NUCLEOTIDE SEQUENCE</scope>
    <source>
        <strain evidence="2">6D33</strain>
    </source>
</reference>
<feature type="signal peptide" evidence="1">
    <location>
        <begin position="1"/>
        <end position="26"/>
    </location>
</feature>
<protein>
    <recommendedName>
        <fullName evidence="4">PEGA domain-containing protein</fullName>
    </recommendedName>
</protein>